<sequence>MGAVTAGIQRVQLVLLGAFLYLVLLALGVHALVAQAPRPTPVPKALPVPRGGLYAADGTPLVLTLNGERVYPLGESAGQLVGFGERQSGRGLEGLERDLNGALAAGRSFTLTLDPWVQALAERALWKGFARSRAAFATAVVLDPEGRILAVANAPRFHPEAPRKNPEEDLSWRNHAFLVPLEPGSTMKALTAAMLLEEGAADLGTRVEAPMAQEVEGWTIRDVVPHPPVLTLEEVLKYSSNVGISRLAEGLPKTTFFAYMEKLHLTDPKPLPGLRVAAPLYQEPETWSRAAYANHTFGQGFLVTPLHLAAAFNALVDGRYRPPVLFQGQERPPERVFSQETARAIRSALVRGLAPRAHLPGYPLAGKTGTAQVVVEGRYSREVFTAWFAGFVPGDRPLFTVVVAVHHPKGEVHGSQVAAPIFRELAAGLLAYRGVPPMLEGGE</sequence>
<dbReference type="PATRIC" id="fig|751945.3.peg.1113"/>
<accession>K7QUW0</accession>
<proteinExistence type="predicted"/>
<comment type="subcellular location">
    <subcellularLocation>
        <location evidence="1">Membrane</location>
    </subcellularLocation>
</comment>
<dbReference type="PANTHER" id="PTHR30627">
    <property type="entry name" value="PEPTIDOGLYCAN D,D-TRANSPEPTIDASE"/>
    <property type="match status" value="1"/>
</dbReference>
<dbReference type="SUPFAM" id="SSF56601">
    <property type="entry name" value="beta-lactamase/transpeptidase-like"/>
    <property type="match status" value="1"/>
</dbReference>
<dbReference type="InterPro" id="IPR050515">
    <property type="entry name" value="Beta-lactam/transpept"/>
</dbReference>
<keyword evidence="2" id="KW-0472">Membrane</keyword>
<dbReference type="Gene3D" id="3.40.710.10">
    <property type="entry name" value="DD-peptidase/beta-lactamase superfamily"/>
    <property type="match status" value="1"/>
</dbReference>
<name>K7QUW0_THEOS</name>
<dbReference type="Gene3D" id="3.30.450.330">
    <property type="match status" value="1"/>
</dbReference>
<dbReference type="InterPro" id="IPR001460">
    <property type="entry name" value="PCN-bd_Tpept"/>
</dbReference>
<gene>
    <name evidence="4" type="ORF">Theos_1121</name>
</gene>
<dbReference type="GO" id="GO:0071555">
    <property type="term" value="P:cell wall organization"/>
    <property type="evidence" value="ECO:0007669"/>
    <property type="project" value="TreeGrafter"/>
</dbReference>
<dbReference type="Pfam" id="PF00905">
    <property type="entry name" value="Transpeptidase"/>
    <property type="match status" value="1"/>
</dbReference>
<evidence type="ECO:0000256" key="2">
    <source>
        <dbReference type="ARBA" id="ARBA00023136"/>
    </source>
</evidence>
<keyword evidence="4" id="KW-0132">Cell division</keyword>
<dbReference type="AlphaFoldDB" id="K7QUW0"/>
<evidence type="ECO:0000313" key="4">
    <source>
        <dbReference type="EMBL" id="AFV76166.1"/>
    </source>
</evidence>
<dbReference type="KEGG" id="tos:Theos_1121"/>
<keyword evidence="5" id="KW-1185">Reference proteome</keyword>
<dbReference type="Proteomes" id="UP000000211">
    <property type="component" value="Chromosome"/>
</dbReference>
<reference evidence="4 5" key="1">
    <citation type="journal article" date="2013" name="Genome Announc.">
        <title>Whole Genome Sequencing of Thermus oshimai JL-2 and Thermus thermophilus JL-18, Incomplete Denitrifiers from the United States Great Basin.</title>
        <authorList>
            <person name="Murugapiran S.K."/>
            <person name="Huntemann M."/>
            <person name="Wei C.L."/>
            <person name="Han J."/>
            <person name="Detter J.C."/>
            <person name="Han C.S."/>
            <person name="Erkkila T.H."/>
            <person name="Teshima H."/>
            <person name="Chen A."/>
            <person name="Kyrpides N."/>
            <person name="Mavrommatis K."/>
            <person name="Markowitz V."/>
            <person name="Szeto E."/>
            <person name="Ivanova N."/>
            <person name="Pagani I."/>
            <person name="Lam J."/>
            <person name="McDonald A.I."/>
            <person name="Dodsworth J.A."/>
            <person name="Pati A."/>
            <person name="Goodwin L."/>
            <person name="Peters L."/>
            <person name="Pitluck S."/>
            <person name="Woyke T."/>
            <person name="Hedlund B.P."/>
        </authorList>
    </citation>
    <scope>NUCLEOTIDE SEQUENCE</scope>
    <source>
        <strain evidence="4 5">JL-2</strain>
    </source>
</reference>
<keyword evidence="4" id="KW-0131">Cell cycle</keyword>
<organism evidence="4 5">
    <name type="scientific">Thermus oshimai JL-2</name>
    <dbReference type="NCBI Taxonomy" id="751945"/>
    <lineage>
        <taxon>Bacteria</taxon>
        <taxon>Thermotogati</taxon>
        <taxon>Deinococcota</taxon>
        <taxon>Deinococci</taxon>
        <taxon>Thermales</taxon>
        <taxon>Thermaceae</taxon>
        <taxon>Thermus</taxon>
    </lineage>
</organism>
<dbReference type="InterPro" id="IPR012338">
    <property type="entry name" value="Beta-lactam/transpept-like"/>
</dbReference>
<dbReference type="OrthoDB" id="9804124at2"/>
<dbReference type="PANTHER" id="PTHR30627:SF1">
    <property type="entry name" value="PEPTIDOGLYCAN D,D-TRANSPEPTIDASE FTSI"/>
    <property type="match status" value="1"/>
</dbReference>
<evidence type="ECO:0000313" key="5">
    <source>
        <dbReference type="Proteomes" id="UP000000211"/>
    </source>
</evidence>
<dbReference type="EMBL" id="CP003249">
    <property type="protein sequence ID" value="AFV76166.1"/>
    <property type="molecule type" value="Genomic_DNA"/>
</dbReference>
<dbReference type="eggNOG" id="COG0768">
    <property type="taxonomic scope" value="Bacteria"/>
</dbReference>
<dbReference type="STRING" id="751945.Theos_1121"/>
<dbReference type="HOGENOM" id="CLU_009289_6_2_0"/>
<dbReference type="GO" id="GO:0005886">
    <property type="term" value="C:plasma membrane"/>
    <property type="evidence" value="ECO:0007669"/>
    <property type="project" value="TreeGrafter"/>
</dbReference>
<feature type="domain" description="Penicillin-binding protein transpeptidase" evidence="3">
    <location>
        <begin position="138"/>
        <end position="425"/>
    </location>
</feature>
<evidence type="ECO:0000256" key="1">
    <source>
        <dbReference type="ARBA" id="ARBA00004370"/>
    </source>
</evidence>
<dbReference type="GO" id="GO:0051301">
    <property type="term" value="P:cell division"/>
    <property type="evidence" value="ECO:0007669"/>
    <property type="project" value="UniProtKB-KW"/>
</dbReference>
<evidence type="ECO:0000259" key="3">
    <source>
        <dbReference type="Pfam" id="PF00905"/>
    </source>
</evidence>
<protein>
    <submittedName>
        <fullName evidence="4">Cell division protein FtsI/penicillin-binding protein 2</fullName>
    </submittedName>
</protein>
<dbReference type="Gene3D" id="3.90.1310.10">
    <property type="entry name" value="Penicillin-binding protein 2a (Domain 2)"/>
    <property type="match status" value="1"/>
</dbReference>
<dbReference type="GO" id="GO:0008658">
    <property type="term" value="F:penicillin binding"/>
    <property type="evidence" value="ECO:0007669"/>
    <property type="project" value="InterPro"/>
</dbReference>